<dbReference type="EMBL" id="LXJU01000036">
    <property type="protein sequence ID" value="OGE47835.1"/>
    <property type="molecule type" value="Genomic_DNA"/>
</dbReference>
<dbReference type="OrthoDB" id="1879366at2759"/>
<evidence type="ECO:0000313" key="5">
    <source>
        <dbReference type="Proteomes" id="UP000177622"/>
    </source>
</evidence>
<name>A0A1F5L3N9_PENAI</name>
<comment type="caution">
    <text evidence="4">The sequence shown here is derived from an EMBL/GenBank/DDBJ whole genome shotgun (WGS) entry which is preliminary data.</text>
</comment>
<dbReference type="Gene3D" id="3.40.50.720">
    <property type="entry name" value="NAD(P)-binding Rossmann-like Domain"/>
    <property type="match status" value="1"/>
</dbReference>
<dbReference type="GO" id="GO:0046872">
    <property type="term" value="F:metal ion binding"/>
    <property type="evidence" value="ECO:0007669"/>
    <property type="project" value="UniProtKB-KW"/>
</dbReference>
<dbReference type="GO" id="GO:0016616">
    <property type="term" value="F:oxidoreductase activity, acting on the CH-OH group of donors, NAD or NADP as acceptor"/>
    <property type="evidence" value="ECO:0007669"/>
    <property type="project" value="InterPro"/>
</dbReference>
<proteinExistence type="predicted"/>
<keyword evidence="3" id="KW-0560">Oxidoreductase</keyword>
<dbReference type="Proteomes" id="UP000177622">
    <property type="component" value="Unassembled WGS sequence"/>
</dbReference>
<dbReference type="RefSeq" id="XP_022483292.1">
    <property type="nucleotide sequence ID" value="XM_022636870.1"/>
</dbReference>
<evidence type="ECO:0000256" key="2">
    <source>
        <dbReference type="ARBA" id="ARBA00022833"/>
    </source>
</evidence>
<dbReference type="InterPro" id="IPR036291">
    <property type="entry name" value="NAD(P)-bd_dom_sf"/>
</dbReference>
<dbReference type="InterPro" id="IPR011032">
    <property type="entry name" value="GroES-like_sf"/>
</dbReference>
<dbReference type="SUPFAM" id="SSF51735">
    <property type="entry name" value="NAD(P)-binding Rossmann-fold domains"/>
    <property type="match status" value="1"/>
</dbReference>
<dbReference type="STRING" id="1835702.A0A1F5L3N9"/>
<dbReference type="SUPFAM" id="SSF50129">
    <property type="entry name" value="GroES-like"/>
    <property type="match status" value="1"/>
</dbReference>
<keyword evidence="2" id="KW-0862">Zinc</keyword>
<reference evidence="4 5" key="1">
    <citation type="journal article" date="2016" name="Sci. Rep.">
        <title>Penicillium arizonense, a new, genome sequenced fungal species, reveals a high chemical diversity in secreted metabolites.</title>
        <authorList>
            <person name="Grijseels S."/>
            <person name="Nielsen J.C."/>
            <person name="Randelovic M."/>
            <person name="Nielsen J."/>
            <person name="Nielsen K.F."/>
            <person name="Workman M."/>
            <person name="Frisvad J.C."/>
        </authorList>
    </citation>
    <scope>NUCLEOTIDE SEQUENCE [LARGE SCALE GENOMIC DNA]</scope>
    <source>
        <strain evidence="4 5">CBS 141311</strain>
    </source>
</reference>
<protein>
    <submittedName>
        <fullName evidence="4">Uncharacterized protein</fullName>
    </submittedName>
</protein>
<evidence type="ECO:0000256" key="1">
    <source>
        <dbReference type="ARBA" id="ARBA00022723"/>
    </source>
</evidence>
<accession>A0A1F5L3N9</accession>
<dbReference type="PANTHER" id="PTHR42683">
    <property type="entry name" value="ALDEHYDE REDUCTASE"/>
    <property type="match status" value="1"/>
</dbReference>
<gene>
    <name evidence="4" type="ORF">PENARI_c036G08660</name>
</gene>
<keyword evidence="5" id="KW-1185">Reference proteome</keyword>
<evidence type="ECO:0000256" key="3">
    <source>
        <dbReference type="ARBA" id="ARBA00023002"/>
    </source>
</evidence>
<keyword evidence="1" id="KW-0479">Metal-binding</keyword>
<dbReference type="Gene3D" id="3.90.180.10">
    <property type="entry name" value="Medium-chain alcohol dehydrogenases, catalytic domain"/>
    <property type="match status" value="1"/>
</dbReference>
<dbReference type="AlphaFoldDB" id="A0A1F5L3N9"/>
<dbReference type="GeneID" id="34581604"/>
<organism evidence="4 5">
    <name type="scientific">Penicillium arizonense</name>
    <dbReference type="NCBI Taxonomy" id="1835702"/>
    <lineage>
        <taxon>Eukaryota</taxon>
        <taxon>Fungi</taxon>
        <taxon>Dikarya</taxon>
        <taxon>Ascomycota</taxon>
        <taxon>Pezizomycotina</taxon>
        <taxon>Eurotiomycetes</taxon>
        <taxon>Eurotiomycetidae</taxon>
        <taxon>Eurotiales</taxon>
        <taxon>Aspergillaceae</taxon>
        <taxon>Penicillium</taxon>
    </lineage>
</organism>
<dbReference type="InterPro" id="IPR047109">
    <property type="entry name" value="CAD-like"/>
</dbReference>
<evidence type="ECO:0000313" key="4">
    <source>
        <dbReference type="EMBL" id="OGE47835.1"/>
    </source>
</evidence>
<sequence>MATHQFKVYKGTPSGDIVEAVTERSALTDDQVLIDVTHSGVCGTDEQYVQCGSLSAMKDGDRVGWGYPSSDCGTCDSCISGFPIYRENDPPKMYGFDGIDSGSFARGTIRSEAFVFPILDRLPSNAAALLMCGGITIWAALTLHRMVKPNDMVGVIGIGGLWHLAIQFAKAIGCEVVVFRASHFVTAKGKPEWNVLRKIDHLLITTSQNDDWKLFMPFMAKGGSNFPMAPLDSEATLDIPTWTF</sequence>